<feature type="domain" description="wHTH-Hsp90 Na associated" evidence="1">
    <location>
        <begin position="649"/>
        <end position="699"/>
    </location>
</feature>
<gene>
    <name evidence="2" type="ORF">RM705_22055</name>
</gene>
<proteinExistence type="predicted"/>
<evidence type="ECO:0000259" key="1">
    <source>
        <dbReference type="Pfam" id="PF24410"/>
    </source>
</evidence>
<evidence type="ECO:0000313" key="2">
    <source>
        <dbReference type="EMBL" id="MDT0397350.1"/>
    </source>
</evidence>
<name>A0ABU2Q2V8_9ACTN</name>
<feature type="domain" description="wHTH-Hsp90 Na associated" evidence="1">
    <location>
        <begin position="71"/>
        <end position="124"/>
    </location>
</feature>
<dbReference type="Proteomes" id="UP001183881">
    <property type="component" value="Unassembled WGS sequence"/>
</dbReference>
<feature type="domain" description="wHTH-Hsp90 Na associated" evidence="1">
    <location>
        <begin position="339"/>
        <end position="390"/>
    </location>
</feature>
<reference evidence="3" key="1">
    <citation type="submission" date="2023-07" db="EMBL/GenBank/DDBJ databases">
        <title>30 novel species of actinomycetes from the DSMZ collection.</title>
        <authorList>
            <person name="Nouioui I."/>
        </authorList>
    </citation>
    <scope>NUCLEOTIDE SEQUENCE [LARGE SCALE GENOMIC DNA]</scope>
    <source>
        <strain evidence="3">DSM 41636</strain>
    </source>
</reference>
<evidence type="ECO:0000313" key="3">
    <source>
        <dbReference type="Proteomes" id="UP001183881"/>
    </source>
</evidence>
<comment type="caution">
    <text evidence="2">The sequence shown here is derived from an EMBL/GenBank/DDBJ whole genome shotgun (WGS) entry which is preliminary data.</text>
</comment>
<dbReference type="EMBL" id="JAVRFA010000031">
    <property type="protein sequence ID" value="MDT0397350.1"/>
    <property type="molecule type" value="Genomic_DNA"/>
</dbReference>
<protein>
    <recommendedName>
        <fullName evidence="1">wHTH-Hsp90 Na associated domain-containing protein</fullName>
    </recommendedName>
</protein>
<dbReference type="InterPro" id="IPR056507">
    <property type="entry name" value="wHTH-HSP90_Na-assoc"/>
</dbReference>
<dbReference type="Pfam" id="PF24410">
    <property type="entry name" value="wHTH-HSP90_Na-assoc"/>
    <property type="match status" value="10"/>
</dbReference>
<keyword evidence="3" id="KW-1185">Reference proteome</keyword>
<dbReference type="RefSeq" id="WP_311646107.1">
    <property type="nucleotide sequence ID" value="NZ_JAVRFA010000031.1"/>
</dbReference>
<feature type="domain" description="wHTH-Hsp90 Na associated" evidence="1">
    <location>
        <begin position="710"/>
        <end position="751"/>
    </location>
</feature>
<feature type="domain" description="wHTH-Hsp90 Na associated" evidence="1">
    <location>
        <begin position="467"/>
        <end position="515"/>
    </location>
</feature>
<sequence length="776" mass="83316">MPNDPASLSHTDRRIVSRALNYQAPWLDPAEPVTLCHLLRAAGRNGDREEIAVRLTELGYVVPPAGQLASVTDDDVMMISRDGDGLQPWITPEDHSFRGHVLSVARRLELPPAVIAARLAELDFPAPDPGSFPDEITDADRDLARRRDGGGRWIADDDPVPLVHVLAALERQMPKKPQEAASAIVAACERLGRLGYRVDPGAAEVTADDVLLVSRELDGQAPWLPAGDEPVPLHHVLRFAQAHDRDPNEVAARLGRLGHHRLPEGPLVDSVTGEETELLGHGWGGGGRTWLAQDDPDRFPHLVAVGAATGKAPAEIARCLRTLGFTVPEEELPARTTESDRPLISGRTLAGAGNWLSRTQPVPVGHILHNAHARGASTASVLARLTELGYSRLPAIPDLRLTDDDLPLISERGDGSTPVLGDTVPYGRLVRAAAATGTGPREAAVRYRELGYTDVVLPHGPLPDSVTEGDADLITTDTGWLAPDEAVPVPFVVRRAHAEGIGPAGIVRRLRALGFHDVPDALPDTPHPADLVMISEGAKPGGDLLPLTGVPAHHILRAAHTADVSPYDISRRLIALGYTPEVAPHPDDEVICSANGDGRAPWPWGSEGLGHVLLLAKVLGRTPQDVNARRAALGYGERQLPDAGGFEDGDMVLLSENLDARGPWLRWGTDPSWKHVLRAARITGRDPRQIVERLRLLGHAADVPSALGVDDLVLLEVMPDDPRSVDTAGILSVATRTGRSPAEVAARLRELDIEVPDLDYPARRPAPRTPRAGRSV</sequence>
<feature type="domain" description="wHTH-Hsp90 Na associated" evidence="1">
    <location>
        <begin position="10"/>
        <end position="60"/>
    </location>
</feature>
<feature type="domain" description="wHTH-Hsp90 Na associated" evidence="1">
    <location>
        <begin position="584"/>
        <end position="635"/>
    </location>
</feature>
<feature type="domain" description="wHTH-Hsp90 Na associated" evidence="1">
    <location>
        <begin position="205"/>
        <end position="259"/>
    </location>
</feature>
<accession>A0ABU2Q2V8</accession>
<organism evidence="2 3">
    <name type="scientific">Streptomyces edwardsiae</name>
    <dbReference type="NCBI Taxonomy" id="3075527"/>
    <lineage>
        <taxon>Bacteria</taxon>
        <taxon>Bacillati</taxon>
        <taxon>Actinomycetota</taxon>
        <taxon>Actinomycetes</taxon>
        <taxon>Kitasatosporales</taxon>
        <taxon>Streptomycetaceae</taxon>
        <taxon>Streptomyces</taxon>
    </lineage>
</organism>
<feature type="domain" description="wHTH-Hsp90 Na associated" evidence="1">
    <location>
        <begin position="525"/>
        <end position="578"/>
    </location>
</feature>
<feature type="domain" description="wHTH-Hsp90 Na associated" evidence="1">
    <location>
        <begin position="401"/>
        <end position="452"/>
    </location>
</feature>